<proteinExistence type="predicted"/>
<comment type="caution">
    <text evidence="1">The sequence shown here is derived from an EMBL/GenBank/DDBJ whole genome shotgun (WGS) entry which is preliminary data.</text>
</comment>
<evidence type="ECO:0000313" key="1">
    <source>
        <dbReference type="EMBL" id="GAA3749093.1"/>
    </source>
</evidence>
<accession>A0ABP7FV31</accession>
<sequence length="51" mass="6051">MINLNNIEQQCSSFKKTNLGRKSLIYWRKEKACKNKFTGLKIILYQLSEID</sequence>
<protein>
    <submittedName>
        <fullName evidence="1">Uncharacterized protein</fullName>
    </submittedName>
</protein>
<name>A0ABP7FV31_9FLAO</name>
<dbReference type="EMBL" id="BAABDT010000006">
    <property type="protein sequence ID" value="GAA3749093.1"/>
    <property type="molecule type" value="Genomic_DNA"/>
</dbReference>
<evidence type="ECO:0000313" key="2">
    <source>
        <dbReference type="Proteomes" id="UP001501367"/>
    </source>
</evidence>
<keyword evidence="2" id="KW-1185">Reference proteome</keyword>
<reference evidence="2" key="1">
    <citation type="journal article" date="2019" name="Int. J. Syst. Evol. Microbiol.">
        <title>The Global Catalogue of Microorganisms (GCM) 10K type strain sequencing project: providing services to taxonomists for standard genome sequencing and annotation.</title>
        <authorList>
            <consortium name="The Broad Institute Genomics Platform"/>
            <consortium name="The Broad Institute Genome Sequencing Center for Infectious Disease"/>
            <person name="Wu L."/>
            <person name="Ma J."/>
        </authorList>
    </citation>
    <scope>NUCLEOTIDE SEQUENCE [LARGE SCALE GENOMIC DNA]</scope>
    <source>
        <strain evidence="2">JCM 17336</strain>
    </source>
</reference>
<organism evidence="1 2">
    <name type="scientific">Flavobacterium ginsengisoli</name>
    <dbReference type="NCBI Taxonomy" id="871694"/>
    <lineage>
        <taxon>Bacteria</taxon>
        <taxon>Pseudomonadati</taxon>
        <taxon>Bacteroidota</taxon>
        <taxon>Flavobacteriia</taxon>
        <taxon>Flavobacteriales</taxon>
        <taxon>Flavobacteriaceae</taxon>
        <taxon>Flavobacterium</taxon>
    </lineage>
</organism>
<gene>
    <name evidence="1" type="ORF">GCM10022422_37150</name>
</gene>
<dbReference type="Proteomes" id="UP001501367">
    <property type="component" value="Unassembled WGS sequence"/>
</dbReference>